<dbReference type="RefSeq" id="WP_089285378.1">
    <property type="nucleotide sequence ID" value="NZ_FZOJ01000049.1"/>
</dbReference>
<dbReference type="EMBL" id="FZOJ01000049">
    <property type="protein sequence ID" value="SNT18566.1"/>
    <property type="molecule type" value="Genomic_DNA"/>
</dbReference>
<dbReference type="AlphaFoldDB" id="A0A239KJL0"/>
<keyword evidence="3" id="KW-1185">Reference proteome</keyword>
<reference evidence="2 3" key="1">
    <citation type="submission" date="2017-06" db="EMBL/GenBank/DDBJ databases">
        <authorList>
            <person name="Kim H.J."/>
            <person name="Triplett B.A."/>
        </authorList>
    </citation>
    <scope>NUCLEOTIDE SEQUENCE [LARGE SCALE GENOMIC DNA]</scope>
    <source>
        <strain evidence="2 3">SCA</strain>
    </source>
</reference>
<feature type="compositionally biased region" description="Polar residues" evidence="1">
    <location>
        <begin position="1"/>
        <end position="12"/>
    </location>
</feature>
<gene>
    <name evidence="2" type="ORF">SAMN05446037_104912</name>
</gene>
<evidence type="ECO:0000313" key="2">
    <source>
        <dbReference type="EMBL" id="SNT18566.1"/>
    </source>
</evidence>
<proteinExistence type="predicted"/>
<organism evidence="2 3">
    <name type="scientific">Anaerovirgula multivorans</name>
    <dbReference type="NCBI Taxonomy" id="312168"/>
    <lineage>
        <taxon>Bacteria</taxon>
        <taxon>Bacillati</taxon>
        <taxon>Bacillota</taxon>
        <taxon>Clostridia</taxon>
        <taxon>Peptostreptococcales</taxon>
        <taxon>Natronincolaceae</taxon>
        <taxon>Anaerovirgula</taxon>
    </lineage>
</organism>
<evidence type="ECO:0000313" key="3">
    <source>
        <dbReference type="Proteomes" id="UP000198304"/>
    </source>
</evidence>
<protein>
    <submittedName>
        <fullName evidence="2">Uncharacterized protein</fullName>
    </submittedName>
</protein>
<feature type="region of interest" description="Disordered" evidence="1">
    <location>
        <begin position="1"/>
        <end position="24"/>
    </location>
</feature>
<accession>A0A239KJL0</accession>
<dbReference type="Proteomes" id="UP000198304">
    <property type="component" value="Unassembled WGS sequence"/>
</dbReference>
<dbReference type="OrthoDB" id="1923275at2"/>
<evidence type="ECO:0000256" key="1">
    <source>
        <dbReference type="SAM" id="MobiDB-lite"/>
    </source>
</evidence>
<sequence length="439" mass="47546">MASSEKTQNLQLNKWLGNDSPKREDFNYDNEKIDQAIKQTSEKIGILSDLETSRKDSLVGAINEVKSSSDAKNVSLDSPNFTSSNVQDGMNELFTNVSNGKITIASAIIDMGQSASGSDTFSQLGSKVKDISKDANASVGDVLNGKTFYQGGVKRIGTMPNRGNATYTPNDSIQTGGVGYYSGITVNPRPNLTGNATTAQVLNGQTFYSNSYTKQTGVMPNRGTVNQTITTQNGSYTIPQGYHSGSGKVAATFNNLTAGNVKKGVNIGGVVGTYEEGGSIKSIQRGKAYTRERKMNITISSVNVDNSIVKIYPIGDYYNDGTIFAKTAILKDSTTIEIESYSSYYSHPYDFTYEVIEFKKAKSKQSGLLELNIAAIAPLSRVNPAKCLVSFSNRASSSSNNYSIDFFIGFTLSAESLRFHDGSKSESKQYVAWEVLEFD</sequence>
<name>A0A239KJL0_9FIRM</name>